<proteinExistence type="predicted"/>
<dbReference type="InterPro" id="IPR016181">
    <property type="entry name" value="Acyl_CoA_acyltransferase"/>
</dbReference>
<keyword evidence="1 4" id="KW-0808">Transferase</keyword>
<dbReference type="PANTHER" id="PTHR10545:SF42">
    <property type="entry name" value="ACETYLTRANSFERASE"/>
    <property type="match status" value="1"/>
</dbReference>
<accession>E7C6A9</accession>
<dbReference type="PROSITE" id="PS51186">
    <property type="entry name" value="GNAT"/>
    <property type="match status" value="1"/>
</dbReference>
<sequence length="167" mass="19249">MGAATLESEFGNYRLVDKDNPMKIRQLDVGDFDGWLKLYEFYAQHYKIELFPDGIKTTWEWLMDENHPTKGMVVGHDNELIGLAHYRAMPSPLRGENIGFIDDIVVAPSARGMGAAEQLINAVKDEGQKSGWKIIRWITRDNNYRARAVYDKVSEKSDWNVYEMKCD</sequence>
<name>E7C6A9_9BACT</name>
<protein>
    <submittedName>
        <fullName evidence="4">Histone acetyltransferase HPA2 and related acetyltransferases</fullName>
    </submittedName>
</protein>
<organism evidence="4">
    <name type="scientific">uncultured nuHF2 cluster bacterium HF0500_39O04</name>
    <dbReference type="NCBI Taxonomy" id="723590"/>
    <lineage>
        <taxon>Bacteria</taxon>
        <taxon>environmental samples</taxon>
    </lineage>
</organism>
<evidence type="ECO:0000256" key="2">
    <source>
        <dbReference type="ARBA" id="ARBA00023315"/>
    </source>
</evidence>
<dbReference type="GO" id="GO:0008080">
    <property type="term" value="F:N-acetyltransferase activity"/>
    <property type="evidence" value="ECO:0007669"/>
    <property type="project" value="TreeGrafter"/>
</dbReference>
<dbReference type="CDD" id="cd04301">
    <property type="entry name" value="NAT_SF"/>
    <property type="match status" value="1"/>
</dbReference>
<keyword evidence="2" id="KW-0012">Acyltransferase</keyword>
<evidence type="ECO:0000313" key="4">
    <source>
        <dbReference type="EMBL" id="ADI22983.1"/>
    </source>
</evidence>
<dbReference type="AlphaFoldDB" id="E7C6A9"/>
<dbReference type="InterPro" id="IPR051016">
    <property type="entry name" value="Diverse_Substrate_AcTransf"/>
</dbReference>
<feature type="domain" description="N-acetyltransferase" evidence="3">
    <location>
        <begin position="22"/>
        <end position="167"/>
    </location>
</feature>
<reference evidence="4" key="1">
    <citation type="submission" date="2010-01" db="EMBL/GenBank/DDBJ databases">
        <title>Genome fragments of uncultured bacteria from the North Pacific subtropical Gyre.</title>
        <authorList>
            <person name="Pham V.D."/>
            <person name="Delong E.F."/>
        </authorList>
    </citation>
    <scope>NUCLEOTIDE SEQUENCE</scope>
</reference>
<dbReference type="PANTHER" id="PTHR10545">
    <property type="entry name" value="DIAMINE N-ACETYLTRANSFERASE"/>
    <property type="match status" value="1"/>
</dbReference>
<evidence type="ECO:0000259" key="3">
    <source>
        <dbReference type="PROSITE" id="PS51186"/>
    </source>
</evidence>
<dbReference type="Gene3D" id="3.40.630.30">
    <property type="match status" value="1"/>
</dbReference>
<dbReference type="EMBL" id="GU568002">
    <property type="protein sequence ID" value="ADI22983.1"/>
    <property type="molecule type" value="Genomic_DNA"/>
</dbReference>
<dbReference type="SUPFAM" id="SSF55729">
    <property type="entry name" value="Acyl-CoA N-acyltransferases (Nat)"/>
    <property type="match status" value="1"/>
</dbReference>
<dbReference type="InterPro" id="IPR000182">
    <property type="entry name" value="GNAT_dom"/>
</dbReference>
<evidence type="ECO:0000256" key="1">
    <source>
        <dbReference type="ARBA" id="ARBA00022679"/>
    </source>
</evidence>
<dbReference type="Pfam" id="PF00583">
    <property type="entry name" value="Acetyltransf_1"/>
    <property type="match status" value="1"/>
</dbReference>